<evidence type="ECO:0000256" key="1">
    <source>
        <dbReference type="SAM" id="SignalP"/>
    </source>
</evidence>
<dbReference type="Proteomes" id="UP000626180">
    <property type="component" value="Unassembled WGS sequence"/>
</dbReference>
<evidence type="ECO:0000313" key="3">
    <source>
        <dbReference type="EMBL" id="SPZ06215.1"/>
    </source>
</evidence>
<proteinExistence type="predicted"/>
<gene>
    <name evidence="2" type="ORF">IRZ65_09045</name>
    <name evidence="3" type="ORF">NCTC11842_02116</name>
</gene>
<feature type="chain" id="PRO_5016121195" description="DUF5666 domain-containing protein" evidence="1">
    <location>
        <begin position="24"/>
        <end position="207"/>
    </location>
</feature>
<sequence length="207" mass="21452">MTKNLLSTALGTLLLGSTLLVHAATPAGAAMPTVKPVRGTVDAVQSNTLDLTTRNGQHLSVALTDKTSYRLVSPAKLDAIEPNSFVGSAAIPQPDGSLKALEVTVFEASLRGTGEGHYGWENADGSSGTMTNGTVGELKNANGRTLTVQYKGGEKQLHVPEDVPIAYVEPGKADELKPGTKIVLFPDADGKTAKGVAIGKDGYTPPM</sequence>
<accession>A0A2X2D1W2</accession>
<evidence type="ECO:0000313" key="5">
    <source>
        <dbReference type="Proteomes" id="UP000626180"/>
    </source>
</evidence>
<reference evidence="3 4" key="1">
    <citation type="submission" date="2018-06" db="EMBL/GenBank/DDBJ databases">
        <authorList>
            <consortium name="Pathogen Informatics"/>
            <person name="Doyle S."/>
        </authorList>
    </citation>
    <scope>NUCLEOTIDE SEQUENCE [LARGE SCALE GENOMIC DNA]</scope>
    <source>
        <strain evidence="3 4">NCTC11842</strain>
    </source>
</reference>
<reference evidence="2 5" key="2">
    <citation type="submission" date="2020-10" db="EMBL/GenBank/DDBJ databases">
        <title>Genome sequences of Pseudomonas isolates.</title>
        <authorList>
            <person name="Wessels L."/>
            <person name="Reich F."/>
            <person name="Hammerl J."/>
        </authorList>
    </citation>
    <scope>NUCLEOTIDE SEQUENCE [LARGE SCALE GENOMIC DNA]</scope>
    <source>
        <strain evidence="2 5">20-MO00624-0</strain>
    </source>
</reference>
<evidence type="ECO:0000313" key="4">
    <source>
        <dbReference type="Proteomes" id="UP000250443"/>
    </source>
</evidence>
<feature type="signal peptide" evidence="1">
    <location>
        <begin position="1"/>
        <end position="23"/>
    </location>
</feature>
<evidence type="ECO:0000313" key="2">
    <source>
        <dbReference type="EMBL" id="MBF8640828.1"/>
    </source>
</evidence>
<dbReference type="EMBL" id="JADMCD010000003">
    <property type="protein sequence ID" value="MBF8640828.1"/>
    <property type="molecule type" value="Genomic_DNA"/>
</dbReference>
<name>A0A2X2D1W2_PSELU</name>
<protein>
    <recommendedName>
        <fullName evidence="6">DUF5666 domain-containing protein</fullName>
    </recommendedName>
</protein>
<dbReference type="RefSeq" id="WP_010798276.1">
    <property type="nucleotide sequence ID" value="NZ_CP069262.1"/>
</dbReference>
<organism evidence="3 4">
    <name type="scientific">Pseudomonas luteola</name>
    <dbReference type="NCBI Taxonomy" id="47886"/>
    <lineage>
        <taxon>Bacteria</taxon>
        <taxon>Pseudomonadati</taxon>
        <taxon>Pseudomonadota</taxon>
        <taxon>Gammaproteobacteria</taxon>
        <taxon>Pseudomonadales</taxon>
        <taxon>Pseudomonadaceae</taxon>
        <taxon>Pseudomonas</taxon>
    </lineage>
</organism>
<dbReference type="EMBL" id="UAUF01000011">
    <property type="protein sequence ID" value="SPZ06215.1"/>
    <property type="molecule type" value="Genomic_DNA"/>
</dbReference>
<dbReference type="Proteomes" id="UP000250443">
    <property type="component" value="Unassembled WGS sequence"/>
</dbReference>
<evidence type="ECO:0008006" key="6">
    <source>
        <dbReference type="Google" id="ProtNLM"/>
    </source>
</evidence>
<keyword evidence="5" id="KW-1185">Reference proteome</keyword>
<keyword evidence="1" id="KW-0732">Signal</keyword>
<dbReference type="AlphaFoldDB" id="A0A2X2D1W2"/>